<dbReference type="EMBL" id="JBHSVR010000001">
    <property type="protein sequence ID" value="MFC6633813.1"/>
    <property type="molecule type" value="Genomic_DNA"/>
</dbReference>
<evidence type="ECO:0008006" key="5">
    <source>
        <dbReference type="Google" id="ProtNLM"/>
    </source>
</evidence>
<keyword evidence="4" id="KW-1185">Reference proteome</keyword>
<reference evidence="4" key="1">
    <citation type="journal article" date="2019" name="Int. J. Syst. Evol. Microbiol.">
        <title>The Global Catalogue of Microorganisms (GCM) 10K type strain sequencing project: providing services to taxonomists for standard genome sequencing and annotation.</title>
        <authorList>
            <consortium name="The Broad Institute Genomics Platform"/>
            <consortium name="The Broad Institute Genome Sequencing Center for Infectious Disease"/>
            <person name="Wu L."/>
            <person name="Ma J."/>
        </authorList>
    </citation>
    <scope>NUCLEOTIDE SEQUENCE [LARGE SCALE GENOMIC DNA]</scope>
    <source>
        <strain evidence="4">CGMCC 1.13718</strain>
    </source>
</reference>
<accession>A0ABW1YM33</accession>
<feature type="signal peptide" evidence="2">
    <location>
        <begin position="1"/>
        <end position="20"/>
    </location>
</feature>
<evidence type="ECO:0000256" key="2">
    <source>
        <dbReference type="SAM" id="SignalP"/>
    </source>
</evidence>
<evidence type="ECO:0000313" key="4">
    <source>
        <dbReference type="Proteomes" id="UP001596425"/>
    </source>
</evidence>
<protein>
    <recommendedName>
        <fullName evidence="5">Lipoprotein</fullName>
    </recommendedName>
</protein>
<feature type="compositionally biased region" description="Low complexity" evidence="1">
    <location>
        <begin position="254"/>
        <end position="263"/>
    </location>
</feature>
<name>A0ABW1YM33_9GAMM</name>
<dbReference type="Proteomes" id="UP001596425">
    <property type="component" value="Unassembled WGS sequence"/>
</dbReference>
<feature type="compositionally biased region" description="Acidic residues" evidence="1">
    <location>
        <begin position="244"/>
        <end position="253"/>
    </location>
</feature>
<dbReference type="RefSeq" id="WP_193190659.1">
    <property type="nucleotide sequence ID" value="NZ_JACZFR010000014.1"/>
</dbReference>
<organism evidence="3 4">
    <name type="scientific">Microbulbifer taiwanensis</name>
    <dbReference type="NCBI Taxonomy" id="986746"/>
    <lineage>
        <taxon>Bacteria</taxon>
        <taxon>Pseudomonadati</taxon>
        <taxon>Pseudomonadota</taxon>
        <taxon>Gammaproteobacteria</taxon>
        <taxon>Cellvibrionales</taxon>
        <taxon>Microbulbiferaceae</taxon>
        <taxon>Microbulbifer</taxon>
    </lineage>
</organism>
<comment type="caution">
    <text evidence="3">The sequence shown here is derived from an EMBL/GenBank/DDBJ whole genome shotgun (WGS) entry which is preliminary data.</text>
</comment>
<feature type="region of interest" description="Disordered" evidence="1">
    <location>
        <begin position="239"/>
        <end position="263"/>
    </location>
</feature>
<gene>
    <name evidence="3" type="ORF">ACFQBM_10990</name>
</gene>
<evidence type="ECO:0000313" key="3">
    <source>
        <dbReference type="EMBL" id="MFC6633813.1"/>
    </source>
</evidence>
<evidence type="ECO:0000256" key="1">
    <source>
        <dbReference type="SAM" id="MobiDB-lite"/>
    </source>
</evidence>
<sequence length="263" mass="28559">MKTLLRLSFAAIFAALVGCATPQVPVPLDQSFYTADKKTVGLMLEAPKAPGLALEGNIGLLDYAIIAAATSSLTDHIEGQDLGEFLAVAEELSQNLENEGFELVRLQVPEKAPKLAKFKDPDGKDTTYFAAKDHRTLADQYQVDYLLKLTATRAGLARPYYGFIPTDAPRAVFNVHGEMIDMSSNQLLWYSDIAHSAYATGEWDEGPSFPGLTNTYYVVMNKAKQDVLGALAKRESATGTLALNDDEEAEATESSETPAESQQ</sequence>
<feature type="chain" id="PRO_5045850395" description="Lipoprotein" evidence="2">
    <location>
        <begin position="21"/>
        <end position="263"/>
    </location>
</feature>
<keyword evidence="2" id="KW-0732">Signal</keyword>
<proteinExistence type="predicted"/>
<dbReference type="PROSITE" id="PS51257">
    <property type="entry name" value="PROKAR_LIPOPROTEIN"/>
    <property type="match status" value="1"/>
</dbReference>